<dbReference type="CDD" id="cd00130">
    <property type="entry name" value="PAS"/>
    <property type="match status" value="1"/>
</dbReference>
<dbReference type="CDD" id="cd17546">
    <property type="entry name" value="REC_hyHK_CKI1_RcsC-like"/>
    <property type="match status" value="1"/>
</dbReference>
<dbReference type="FunFam" id="3.30.450.20:FF:000099">
    <property type="entry name" value="Sensory box sensor histidine kinase"/>
    <property type="match status" value="1"/>
</dbReference>
<dbReference type="Gene3D" id="1.10.287.130">
    <property type="match status" value="1"/>
</dbReference>
<dbReference type="InterPro" id="IPR000700">
    <property type="entry name" value="PAS-assoc_C"/>
</dbReference>
<feature type="domain" description="Response regulatory" evidence="6">
    <location>
        <begin position="947"/>
        <end position="1065"/>
    </location>
</feature>
<dbReference type="Pfam" id="PF08447">
    <property type="entry name" value="PAS_3"/>
    <property type="match status" value="1"/>
</dbReference>
<feature type="compositionally biased region" description="Low complexity" evidence="4">
    <location>
        <begin position="189"/>
        <end position="210"/>
    </location>
</feature>
<dbReference type="CDD" id="cd00082">
    <property type="entry name" value="HisKA"/>
    <property type="match status" value="1"/>
</dbReference>
<protein>
    <recommendedName>
        <fullName evidence="11">Histidine kinase</fullName>
    </recommendedName>
</protein>
<dbReference type="InterPro" id="IPR003661">
    <property type="entry name" value="HisK_dim/P_dom"/>
</dbReference>
<dbReference type="InterPro" id="IPR036097">
    <property type="entry name" value="HisK_dim/P_sf"/>
</dbReference>
<dbReference type="Pfam" id="PF00072">
    <property type="entry name" value="Response_reg"/>
    <property type="match status" value="1"/>
</dbReference>
<dbReference type="Gene3D" id="3.40.50.2300">
    <property type="match status" value="1"/>
</dbReference>
<gene>
    <name evidence="9" type="ORF">C6P46_007001</name>
</gene>
<dbReference type="InterPro" id="IPR004358">
    <property type="entry name" value="Sig_transdc_His_kin-like_C"/>
</dbReference>
<dbReference type="InterPro" id="IPR003594">
    <property type="entry name" value="HATPase_dom"/>
</dbReference>
<dbReference type="GO" id="GO:0000155">
    <property type="term" value="F:phosphorelay sensor kinase activity"/>
    <property type="evidence" value="ECO:0007669"/>
    <property type="project" value="InterPro"/>
</dbReference>
<dbReference type="FunFam" id="3.30.565.10:FF:000010">
    <property type="entry name" value="Sensor histidine kinase RcsC"/>
    <property type="match status" value="1"/>
</dbReference>
<dbReference type="InterPro" id="IPR000014">
    <property type="entry name" value="PAS"/>
</dbReference>
<dbReference type="EMBL" id="PUHQ01000093">
    <property type="protein sequence ID" value="KAG0656699.1"/>
    <property type="molecule type" value="Genomic_DNA"/>
</dbReference>
<evidence type="ECO:0000313" key="9">
    <source>
        <dbReference type="EMBL" id="KAG0656699.1"/>
    </source>
</evidence>
<feature type="modified residue" description="4-aspartylphosphate" evidence="3">
    <location>
        <position position="996"/>
    </location>
</feature>
<name>A0A9P6VW79_RHOMI</name>
<dbReference type="Gene3D" id="3.30.565.10">
    <property type="entry name" value="Histidine kinase-like ATPase, C-terminal domain"/>
    <property type="match status" value="1"/>
</dbReference>
<dbReference type="AlphaFoldDB" id="A0A9P6VW79"/>
<keyword evidence="10" id="KW-1185">Reference proteome</keyword>
<evidence type="ECO:0000259" key="7">
    <source>
        <dbReference type="PROSITE" id="PS50112"/>
    </source>
</evidence>
<dbReference type="SUPFAM" id="SSF47384">
    <property type="entry name" value="Homodimeric domain of signal transducing histidine kinase"/>
    <property type="match status" value="1"/>
</dbReference>
<accession>A0A9P6VW79</accession>
<dbReference type="PANTHER" id="PTHR45339">
    <property type="entry name" value="HYBRID SIGNAL TRANSDUCTION HISTIDINE KINASE J"/>
    <property type="match status" value="1"/>
</dbReference>
<evidence type="ECO:0000256" key="1">
    <source>
        <dbReference type="ARBA" id="ARBA00022553"/>
    </source>
</evidence>
<evidence type="ECO:0000256" key="2">
    <source>
        <dbReference type="ARBA" id="ARBA00023012"/>
    </source>
</evidence>
<dbReference type="InterPro" id="IPR005467">
    <property type="entry name" value="His_kinase_dom"/>
</dbReference>
<evidence type="ECO:0008006" key="11">
    <source>
        <dbReference type="Google" id="ProtNLM"/>
    </source>
</evidence>
<dbReference type="InterPro" id="IPR001789">
    <property type="entry name" value="Sig_transdc_resp-reg_receiver"/>
</dbReference>
<feature type="region of interest" description="Disordered" evidence="4">
    <location>
        <begin position="127"/>
        <end position="146"/>
    </location>
</feature>
<reference evidence="9 10" key="1">
    <citation type="submission" date="2020-11" db="EMBL/GenBank/DDBJ databases">
        <title>Kefir isolates.</title>
        <authorList>
            <person name="Marcisauskas S."/>
            <person name="Kim Y."/>
            <person name="Blasche S."/>
        </authorList>
    </citation>
    <scope>NUCLEOTIDE SEQUENCE [LARGE SCALE GENOMIC DNA]</scope>
    <source>
        <strain evidence="9 10">KR</strain>
    </source>
</reference>
<dbReference type="Proteomes" id="UP000777482">
    <property type="component" value="Unassembled WGS sequence"/>
</dbReference>
<dbReference type="SMART" id="SM00387">
    <property type="entry name" value="HATPase_c"/>
    <property type="match status" value="1"/>
</dbReference>
<dbReference type="Gene3D" id="3.30.450.20">
    <property type="entry name" value="PAS domain"/>
    <property type="match status" value="1"/>
</dbReference>
<dbReference type="InterPro" id="IPR013655">
    <property type="entry name" value="PAS_fold_3"/>
</dbReference>
<dbReference type="InterPro" id="IPR001610">
    <property type="entry name" value="PAC"/>
</dbReference>
<feature type="compositionally biased region" description="Low complexity" evidence="4">
    <location>
        <begin position="341"/>
        <end position="359"/>
    </location>
</feature>
<dbReference type="PROSITE" id="PS50109">
    <property type="entry name" value="HIS_KIN"/>
    <property type="match status" value="1"/>
</dbReference>
<dbReference type="SMART" id="SM00388">
    <property type="entry name" value="HisKA"/>
    <property type="match status" value="1"/>
</dbReference>
<dbReference type="Pfam" id="PF02518">
    <property type="entry name" value="HATPase_c"/>
    <property type="match status" value="1"/>
</dbReference>
<evidence type="ECO:0000259" key="6">
    <source>
        <dbReference type="PROSITE" id="PS50110"/>
    </source>
</evidence>
<dbReference type="CDD" id="cd16922">
    <property type="entry name" value="HATPase_EvgS-ArcB-TorS-like"/>
    <property type="match status" value="1"/>
</dbReference>
<dbReference type="InterPro" id="IPR035965">
    <property type="entry name" value="PAS-like_dom_sf"/>
</dbReference>
<feature type="domain" description="Histidine kinase" evidence="5">
    <location>
        <begin position="678"/>
        <end position="900"/>
    </location>
</feature>
<dbReference type="NCBIfam" id="TIGR00229">
    <property type="entry name" value="sensory_box"/>
    <property type="match status" value="1"/>
</dbReference>
<dbReference type="PROSITE" id="PS50112">
    <property type="entry name" value="PAS"/>
    <property type="match status" value="1"/>
</dbReference>
<dbReference type="PRINTS" id="PR00344">
    <property type="entry name" value="BCTRLSENSOR"/>
</dbReference>
<feature type="domain" description="PAC" evidence="8">
    <location>
        <begin position="449"/>
        <end position="501"/>
    </location>
</feature>
<dbReference type="InterPro" id="IPR036890">
    <property type="entry name" value="HATPase_C_sf"/>
</dbReference>
<evidence type="ECO:0000313" key="10">
    <source>
        <dbReference type="Proteomes" id="UP000777482"/>
    </source>
</evidence>
<dbReference type="PANTHER" id="PTHR45339:SF1">
    <property type="entry name" value="HYBRID SIGNAL TRANSDUCTION HISTIDINE KINASE J"/>
    <property type="match status" value="1"/>
</dbReference>
<dbReference type="PROSITE" id="PS50113">
    <property type="entry name" value="PAC"/>
    <property type="match status" value="1"/>
</dbReference>
<organism evidence="9 10">
    <name type="scientific">Rhodotorula mucilaginosa</name>
    <name type="common">Yeast</name>
    <name type="synonym">Rhodotorula rubra</name>
    <dbReference type="NCBI Taxonomy" id="5537"/>
    <lineage>
        <taxon>Eukaryota</taxon>
        <taxon>Fungi</taxon>
        <taxon>Dikarya</taxon>
        <taxon>Basidiomycota</taxon>
        <taxon>Pucciniomycotina</taxon>
        <taxon>Microbotryomycetes</taxon>
        <taxon>Sporidiobolales</taxon>
        <taxon>Sporidiobolaceae</taxon>
        <taxon>Rhodotorula</taxon>
    </lineage>
</organism>
<feature type="region of interest" description="Disordered" evidence="4">
    <location>
        <begin position="1"/>
        <end position="25"/>
    </location>
</feature>
<evidence type="ECO:0000256" key="4">
    <source>
        <dbReference type="SAM" id="MobiDB-lite"/>
    </source>
</evidence>
<dbReference type="InterPro" id="IPR011006">
    <property type="entry name" value="CheY-like_superfamily"/>
</dbReference>
<dbReference type="Pfam" id="PF00512">
    <property type="entry name" value="HisKA"/>
    <property type="match status" value="1"/>
</dbReference>
<dbReference type="SUPFAM" id="SSF52172">
    <property type="entry name" value="CheY-like"/>
    <property type="match status" value="1"/>
</dbReference>
<dbReference type="SUPFAM" id="SSF55785">
    <property type="entry name" value="PYP-like sensor domain (PAS domain)"/>
    <property type="match status" value="1"/>
</dbReference>
<evidence type="ECO:0000259" key="5">
    <source>
        <dbReference type="PROSITE" id="PS50109"/>
    </source>
</evidence>
<keyword evidence="2" id="KW-0902">Two-component regulatory system</keyword>
<sequence length="1072" mass="115875">MTASSSASPRKRPPPPPGHGLPTLSLVGPHLRLGNFNEAAVDALQPKAADDFSATEWLRVGDDEVDAHAILDRLVQDSRAYRWGQNDPPILKYRSVGPTPAAAEVLVSATRNQSDETVYTLTLIRPATPPETNAVGPGPPRRFASRVPPQLDTVAAAAAATGATAPISISSSPSGVPAPAISPPLLSGLSGSDASRSASFSSGFSASSRKAANRPAVGLERRNLPLSPETTSMLAHATGLVTGKSHPSTRRTSIHDSDDAGTNGTTLEDKLPPSVSVLVGRTQSLDRGIEALSDGTDRGAGKPLPFRVPTPAERDAHSPGSSPIPSPPVEPESSTAEDDPFTSGAATPASASTRPASPTLSLNGSLEAARRQTLTLHNLVDMVETVPMILFMADLNGQVTWLNKAWYDYTGADPAYNMTFEEWMSMFHPDDLQDILPTYLSAMQTGSDFRSKYRIKRRDGCLRWHACRGAPVRDPQGNIQSWMCSVSDVHEDTEARHDALLVKERTKAVLEGSDIFLMTISPRLEVVLFEGKQPTTVPLNASGSLVGCNFAELWPPADLQDAVQRILDGEVERDYVHVNEQNASGQNVHHRCRVSASRLALNIRVCTTDDYRPHQLIALRGDPAIPQIHPDANAITGCIIVGSDVTELVEAEMALQKSAASEHAAREANRLKTQFLTTITHEIRTPIAGILGICELLLDDSSRLSEDQRSLVQQAVRSAETLLELIGAVLDLRKVEENALSLETGPFLIAEALNDARLFSVIAQKKGLEFGEDVQPFYQGTLLGDRLRLRQILANGLSNAVKFTKSGSVTLACNQLYEDDKRVVIRFEIRDTGIGIDPTVLPTLFEPFRQADPSTAREFGGTGLGLSISKKLVELMDGTISLSSELGSGSTVAITVSFAKAPLVDVVDFVGTTQDVPIPTKREAAKVQRAEDFVEQSRHETCPHDVRILLAEDNDLIRQIVTRTLKGKGFSVDAVEDGRKCLEQLQIADYDIVLMDGQMPHLDGYEATKIIRQSNEARIRNLRIVALTASAIKGDRERCLDSGMDAYLAKPVRAAELEATIWRQVELVGTAR</sequence>
<dbReference type="PROSITE" id="PS50110">
    <property type="entry name" value="RESPONSE_REGULATORY"/>
    <property type="match status" value="1"/>
</dbReference>
<evidence type="ECO:0000256" key="3">
    <source>
        <dbReference type="PROSITE-ProRule" id="PRU00169"/>
    </source>
</evidence>
<dbReference type="OrthoDB" id="10266508at2759"/>
<proteinExistence type="predicted"/>
<comment type="caution">
    <text evidence="9">The sequence shown here is derived from an EMBL/GenBank/DDBJ whole genome shotgun (WGS) entry which is preliminary data.</text>
</comment>
<dbReference type="SMART" id="SM00091">
    <property type="entry name" value="PAS"/>
    <property type="match status" value="1"/>
</dbReference>
<dbReference type="SMART" id="SM00086">
    <property type="entry name" value="PAC"/>
    <property type="match status" value="1"/>
</dbReference>
<dbReference type="SMART" id="SM00448">
    <property type="entry name" value="REC"/>
    <property type="match status" value="1"/>
</dbReference>
<feature type="domain" description="PAS" evidence="7">
    <location>
        <begin position="375"/>
        <end position="446"/>
    </location>
</feature>
<feature type="region of interest" description="Disordered" evidence="4">
    <location>
        <begin position="291"/>
        <end position="362"/>
    </location>
</feature>
<feature type="region of interest" description="Disordered" evidence="4">
    <location>
        <begin position="189"/>
        <end position="275"/>
    </location>
</feature>
<dbReference type="SUPFAM" id="SSF55874">
    <property type="entry name" value="ATPase domain of HSP90 chaperone/DNA topoisomerase II/histidine kinase"/>
    <property type="match status" value="1"/>
</dbReference>
<evidence type="ECO:0000259" key="8">
    <source>
        <dbReference type="PROSITE" id="PS50113"/>
    </source>
</evidence>
<keyword evidence="1 3" id="KW-0597">Phosphoprotein</keyword>